<evidence type="ECO:0000313" key="2">
    <source>
        <dbReference type="Proteomes" id="UP001441944"/>
    </source>
</evidence>
<evidence type="ECO:0000313" key="1">
    <source>
        <dbReference type="EMBL" id="GAA6195758.1"/>
    </source>
</evidence>
<dbReference type="RefSeq" id="WP_353397933.1">
    <property type="nucleotide sequence ID" value="NZ_BAABWU010000003.1"/>
</dbReference>
<gene>
    <name evidence="1" type="ORF">NBRC116598_12020</name>
</gene>
<name>A0ABQ0AIU4_9RHOB</name>
<dbReference type="InterPro" id="IPR044855">
    <property type="entry name" value="CoA-Trfase_III_dom3_sf"/>
</dbReference>
<dbReference type="InterPro" id="IPR023606">
    <property type="entry name" value="CoA-Trfase_III_dom_1_sf"/>
</dbReference>
<dbReference type="PANTHER" id="PTHR48228:SF5">
    <property type="entry name" value="ALPHA-METHYLACYL-COA RACEMASE"/>
    <property type="match status" value="1"/>
</dbReference>
<dbReference type="Gene3D" id="3.30.1540.10">
    <property type="entry name" value="formyl-coa transferase, domain 3"/>
    <property type="match status" value="1"/>
</dbReference>
<comment type="caution">
    <text evidence="1">The sequence shown here is derived from an EMBL/GenBank/DDBJ whole genome shotgun (WGS) entry which is preliminary data.</text>
</comment>
<dbReference type="InterPro" id="IPR003673">
    <property type="entry name" value="CoA-Trfase_fam_III"/>
</dbReference>
<dbReference type="PANTHER" id="PTHR48228">
    <property type="entry name" value="SUCCINYL-COA--D-CITRAMALATE COA-TRANSFERASE"/>
    <property type="match status" value="1"/>
</dbReference>
<keyword evidence="2" id="KW-1185">Reference proteome</keyword>
<dbReference type="Pfam" id="PF02515">
    <property type="entry name" value="CoA_transf_3"/>
    <property type="match status" value="1"/>
</dbReference>
<sequence length="368" mass="38593">MLQGTRIIEVEGLGPGPFAAMWLADMGADVICVHRKGGGVTPGMPERSVLDRGKRSIALDLKDPEDIKTFLALVATADGLIEGFRPGVMERLGIGPEACQAVNPALVFGRMTGWGQDSALSETAGHDLNYISLSGALWYASNPGDAPLTPATLVGDIGGGAMYLVGGMLAGLLRAKTSGAGTVVDAAIYDGSAHMMNLLMSIRQAGGFGETRGQNLLDGPHWSRSYACADGGYMTVQCLEPKFYAQFLALLELSEDADFKQQFDSNTWPVLTARLAGIFAAQPRAHWAALFDGTDACVAPVLSPDEALHHPMNARGAWVEHDGVLQAAPAPRFADASAGPQAAWAPAASPERGAHSAEILAELGLNKD</sequence>
<dbReference type="InterPro" id="IPR050509">
    <property type="entry name" value="CoA-transferase_III"/>
</dbReference>
<accession>A0ABQ0AIU4</accession>
<dbReference type="Gene3D" id="3.40.50.10540">
    <property type="entry name" value="Crotonobetainyl-coa:carnitine coa-transferase, domain 1"/>
    <property type="match status" value="1"/>
</dbReference>
<proteinExistence type="predicted"/>
<dbReference type="EMBL" id="BAABWU010000003">
    <property type="protein sequence ID" value="GAA6195758.1"/>
    <property type="molecule type" value="Genomic_DNA"/>
</dbReference>
<dbReference type="Proteomes" id="UP001441944">
    <property type="component" value="Unassembled WGS sequence"/>
</dbReference>
<protein>
    <submittedName>
        <fullName evidence="1">CaiB/BaiF CoA-transferase family protein</fullName>
    </submittedName>
</protein>
<dbReference type="SUPFAM" id="SSF89796">
    <property type="entry name" value="CoA-transferase family III (CaiB/BaiF)"/>
    <property type="match status" value="1"/>
</dbReference>
<organism evidence="1 2">
    <name type="scientific">Pseudophaeobacter arcticus</name>
    <dbReference type="NCBI Taxonomy" id="385492"/>
    <lineage>
        <taxon>Bacteria</taxon>
        <taxon>Pseudomonadati</taxon>
        <taxon>Pseudomonadota</taxon>
        <taxon>Alphaproteobacteria</taxon>
        <taxon>Rhodobacterales</taxon>
        <taxon>Paracoccaceae</taxon>
        <taxon>Pseudophaeobacter</taxon>
    </lineage>
</organism>
<reference evidence="1 2" key="1">
    <citation type="submission" date="2024-04" db="EMBL/GenBank/DDBJ databases">
        <title>Draft genome sequence of Pseudophaeobacter arcticus NBRC 116598.</title>
        <authorList>
            <person name="Miyakawa T."/>
            <person name="Kusuya Y."/>
            <person name="Miura T."/>
        </authorList>
    </citation>
    <scope>NUCLEOTIDE SEQUENCE [LARGE SCALE GENOMIC DNA]</scope>
    <source>
        <strain evidence="1 2">SU-CL00105</strain>
    </source>
</reference>